<reference evidence="1" key="1">
    <citation type="journal article" date="2023" name="Insect Mol. Biol.">
        <title>Genome sequencing provides insights into the evolution of gene families encoding plant cell wall-degrading enzymes in longhorned beetles.</title>
        <authorList>
            <person name="Shin N.R."/>
            <person name="Okamura Y."/>
            <person name="Kirsch R."/>
            <person name="Pauchet Y."/>
        </authorList>
    </citation>
    <scope>NUCLEOTIDE SEQUENCE</scope>
    <source>
        <strain evidence="1">MMC_N1</strain>
    </source>
</reference>
<evidence type="ECO:0000313" key="2">
    <source>
        <dbReference type="Proteomes" id="UP001162164"/>
    </source>
</evidence>
<evidence type="ECO:0000313" key="1">
    <source>
        <dbReference type="EMBL" id="KAJ8979065.1"/>
    </source>
</evidence>
<comment type="caution">
    <text evidence="1">The sequence shown here is derived from an EMBL/GenBank/DDBJ whole genome shotgun (WGS) entry which is preliminary data.</text>
</comment>
<dbReference type="EMBL" id="JAPWTJ010000377">
    <property type="protein sequence ID" value="KAJ8979065.1"/>
    <property type="molecule type" value="Genomic_DNA"/>
</dbReference>
<dbReference type="Proteomes" id="UP001162164">
    <property type="component" value="Unassembled WGS sequence"/>
</dbReference>
<sequence length="39" mass="4876">MRAARIKFLFLRALIIDRYLYRRFFLWKGETMKINPTLL</sequence>
<name>A0ABQ9JLZ1_9CUCU</name>
<protein>
    <submittedName>
        <fullName evidence="1">Uncharacterized protein</fullName>
    </submittedName>
</protein>
<organism evidence="1 2">
    <name type="scientific">Molorchus minor</name>
    <dbReference type="NCBI Taxonomy" id="1323400"/>
    <lineage>
        <taxon>Eukaryota</taxon>
        <taxon>Metazoa</taxon>
        <taxon>Ecdysozoa</taxon>
        <taxon>Arthropoda</taxon>
        <taxon>Hexapoda</taxon>
        <taxon>Insecta</taxon>
        <taxon>Pterygota</taxon>
        <taxon>Neoptera</taxon>
        <taxon>Endopterygota</taxon>
        <taxon>Coleoptera</taxon>
        <taxon>Polyphaga</taxon>
        <taxon>Cucujiformia</taxon>
        <taxon>Chrysomeloidea</taxon>
        <taxon>Cerambycidae</taxon>
        <taxon>Lamiinae</taxon>
        <taxon>Monochamini</taxon>
        <taxon>Molorchus</taxon>
    </lineage>
</organism>
<gene>
    <name evidence="1" type="ORF">NQ317_005746</name>
</gene>
<accession>A0ABQ9JLZ1</accession>
<keyword evidence="2" id="KW-1185">Reference proteome</keyword>
<proteinExistence type="predicted"/>